<dbReference type="InParanoid" id="A0A409XDL3"/>
<dbReference type="Proteomes" id="UP000283269">
    <property type="component" value="Unassembled WGS sequence"/>
</dbReference>
<dbReference type="Pfam" id="PF17667">
    <property type="entry name" value="Pkinase_fungal"/>
    <property type="match status" value="1"/>
</dbReference>
<accession>A0A409XDL3</accession>
<feature type="compositionally biased region" description="Polar residues" evidence="1">
    <location>
        <begin position="8"/>
        <end position="17"/>
    </location>
</feature>
<protein>
    <recommendedName>
        <fullName evidence="2">Fungal-type protein kinase domain-containing protein</fullName>
    </recommendedName>
</protein>
<name>A0A409XDL3_PSICY</name>
<evidence type="ECO:0000313" key="3">
    <source>
        <dbReference type="EMBL" id="PPQ88879.1"/>
    </source>
</evidence>
<evidence type="ECO:0000256" key="1">
    <source>
        <dbReference type="SAM" id="MobiDB-lite"/>
    </source>
</evidence>
<comment type="caution">
    <text evidence="3">The sequence shown here is derived from an EMBL/GenBank/DDBJ whole genome shotgun (WGS) entry which is preliminary data.</text>
</comment>
<gene>
    <name evidence="3" type="ORF">CVT25_009114</name>
</gene>
<proteinExistence type="predicted"/>
<dbReference type="InterPro" id="IPR040976">
    <property type="entry name" value="Pkinase_fungal"/>
</dbReference>
<dbReference type="AlphaFoldDB" id="A0A409XDL3"/>
<evidence type="ECO:0000313" key="4">
    <source>
        <dbReference type="Proteomes" id="UP000283269"/>
    </source>
</evidence>
<feature type="region of interest" description="Disordered" evidence="1">
    <location>
        <begin position="1"/>
        <end position="21"/>
    </location>
</feature>
<dbReference type="OrthoDB" id="5569250at2759"/>
<keyword evidence="4" id="KW-1185">Reference proteome</keyword>
<organism evidence="3 4">
    <name type="scientific">Psilocybe cyanescens</name>
    <dbReference type="NCBI Taxonomy" id="93625"/>
    <lineage>
        <taxon>Eukaryota</taxon>
        <taxon>Fungi</taxon>
        <taxon>Dikarya</taxon>
        <taxon>Basidiomycota</taxon>
        <taxon>Agaricomycotina</taxon>
        <taxon>Agaricomycetes</taxon>
        <taxon>Agaricomycetidae</taxon>
        <taxon>Agaricales</taxon>
        <taxon>Agaricineae</taxon>
        <taxon>Strophariaceae</taxon>
        <taxon>Psilocybe</taxon>
    </lineage>
</organism>
<evidence type="ECO:0000259" key="2">
    <source>
        <dbReference type="Pfam" id="PF17667"/>
    </source>
</evidence>
<reference evidence="3 4" key="1">
    <citation type="journal article" date="2018" name="Evol. Lett.">
        <title>Horizontal gene cluster transfer increased hallucinogenic mushroom diversity.</title>
        <authorList>
            <person name="Reynolds H.T."/>
            <person name="Vijayakumar V."/>
            <person name="Gluck-Thaler E."/>
            <person name="Korotkin H.B."/>
            <person name="Matheny P.B."/>
            <person name="Slot J.C."/>
        </authorList>
    </citation>
    <scope>NUCLEOTIDE SEQUENCE [LARGE SCALE GENOMIC DNA]</scope>
    <source>
        <strain evidence="3 4">2631</strain>
    </source>
</reference>
<feature type="domain" description="Fungal-type protein kinase" evidence="2">
    <location>
        <begin position="21"/>
        <end position="123"/>
    </location>
</feature>
<sequence length="375" mass="42212">MAHFPGYTYNSRYSTNPRPRPRRIEEFGCPEEILMAIHDAIESHRRQYVRTGQIHGNINTETIYIGSPSVFSCNMGFLTESPVKQELFQSVNMLSATVLDREPKFALDYADDLESFYYIIAWMSMAYTDPAVKLHPVMYPSALASWALCPDEPESVLEKQSRLIGSGFASECHQNHFIETGDIHGNVNLDTLYIGAPSPSSNKHGFLGTSPHFDPMFQSVNIVTKSIIDRPFNFKPDYLDDLESFYYIIAWLSFAFESPGVRRPTKDIPRILASLSVNPFSRDAALKKEEMLWGDGFSGACGPYSAFQLKDLSVGEILGSLLKSLHELLKAQYKAKMGTGQETLRESLKTSSKVYDAFRWELLKSVSALNGSQHL</sequence>
<dbReference type="EMBL" id="NHYD01001992">
    <property type="protein sequence ID" value="PPQ88879.1"/>
    <property type="molecule type" value="Genomic_DNA"/>
</dbReference>